<protein>
    <submittedName>
        <fullName evidence="1">Uncharacterized protein</fullName>
    </submittedName>
</protein>
<reference evidence="1 2" key="1">
    <citation type="submission" date="2017-04" db="EMBL/GenBank/DDBJ databases">
        <title>Novel microbial lineages endemic to geothermal iron-oxide mats fill important gaps in the evolutionary history of Archaea.</title>
        <authorList>
            <person name="Jay Z.J."/>
            <person name="Beam J.P."/>
            <person name="Dlakic M."/>
            <person name="Rusch D.B."/>
            <person name="Kozubal M.A."/>
            <person name="Inskeep W.P."/>
        </authorList>
    </citation>
    <scope>NUCLEOTIDE SEQUENCE [LARGE SCALE GENOMIC DNA]</scope>
    <source>
        <strain evidence="1">BE_D</strain>
    </source>
</reference>
<name>A0A2R6C5W4_9ARCH</name>
<organism evidence="1 2">
    <name type="scientific">Candidatus Marsarchaeota G2 archaeon BE_D</name>
    <dbReference type="NCBI Taxonomy" id="1978158"/>
    <lineage>
        <taxon>Archaea</taxon>
        <taxon>Candidatus Marsarchaeota</taxon>
        <taxon>Candidatus Marsarchaeota group 2</taxon>
    </lineage>
</organism>
<proteinExistence type="predicted"/>
<evidence type="ECO:0000313" key="2">
    <source>
        <dbReference type="Proteomes" id="UP000242015"/>
    </source>
</evidence>
<gene>
    <name evidence="1" type="ORF">B9Q04_16765</name>
</gene>
<dbReference type="AlphaFoldDB" id="A0A2R6C5W4"/>
<accession>A0A2R6C5W4</accession>
<dbReference type="EMBL" id="NEXF01000535">
    <property type="protein sequence ID" value="PSO06299.1"/>
    <property type="molecule type" value="Genomic_DNA"/>
</dbReference>
<evidence type="ECO:0000313" key="1">
    <source>
        <dbReference type="EMBL" id="PSO06299.1"/>
    </source>
</evidence>
<comment type="caution">
    <text evidence="1">The sequence shown here is derived from an EMBL/GenBank/DDBJ whole genome shotgun (WGS) entry which is preliminary data.</text>
</comment>
<sequence length="60" mass="6914">MREKVILIESFDEVDDVERRLYLEIMMSRFLGGGGRYEDFWEAGFGHDFRHTGSDGGVLA</sequence>
<dbReference type="Proteomes" id="UP000242015">
    <property type="component" value="Unassembled WGS sequence"/>
</dbReference>